<dbReference type="SUPFAM" id="SSF53218">
    <property type="entry name" value="Molybdenum cofactor biosynthesis proteins"/>
    <property type="match status" value="1"/>
</dbReference>
<dbReference type="AlphaFoldDB" id="A0A554X6Q2"/>
<dbReference type="Proteomes" id="UP000317763">
    <property type="component" value="Unassembled WGS sequence"/>
</dbReference>
<dbReference type="InterPro" id="IPR036688">
    <property type="entry name" value="MoeA_C_domain_IV_sf"/>
</dbReference>
<dbReference type="Gene3D" id="2.40.340.10">
    <property type="entry name" value="MoeA, C-terminal, domain IV"/>
    <property type="match status" value="1"/>
</dbReference>
<dbReference type="GO" id="GO:0061599">
    <property type="term" value="F:molybdopterin molybdotransferase activity"/>
    <property type="evidence" value="ECO:0007669"/>
    <property type="project" value="UniProtKB-UniRule"/>
</dbReference>
<keyword evidence="6" id="KW-0500">Molybdenum</keyword>
<dbReference type="SUPFAM" id="SSF63867">
    <property type="entry name" value="MoeA C-terminal domain-like"/>
    <property type="match status" value="1"/>
</dbReference>
<evidence type="ECO:0000313" key="8">
    <source>
        <dbReference type="EMBL" id="TSE31512.1"/>
    </source>
</evidence>
<dbReference type="CDD" id="cd00887">
    <property type="entry name" value="MoeA"/>
    <property type="match status" value="1"/>
</dbReference>
<dbReference type="NCBIfam" id="NF045515">
    <property type="entry name" value="Glp_gephyrin"/>
    <property type="match status" value="1"/>
</dbReference>
<comment type="catalytic activity">
    <reaction evidence="5">
        <text>adenylyl-molybdopterin + molybdate = Mo-molybdopterin + AMP + H(+)</text>
        <dbReference type="Rhea" id="RHEA:35047"/>
        <dbReference type="ChEBI" id="CHEBI:15378"/>
        <dbReference type="ChEBI" id="CHEBI:36264"/>
        <dbReference type="ChEBI" id="CHEBI:62727"/>
        <dbReference type="ChEBI" id="CHEBI:71302"/>
        <dbReference type="ChEBI" id="CHEBI:456215"/>
        <dbReference type="EC" id="2.10.1.1"/>
    </reaction>
</comment>
<dbReference type="SMART" id="SM00852">
    <property type="entry name" value="MoCF_biosynth"/>
    <property type="match status" value="1"/>
</dbReference>
<dbReference type="InterPro" id="IPR005111">
    <property type="entry name" value="MoeA_C_domain_IV"/>
</dbReference>
<comment type="similarity">
    <text evidence="3 6">Belongs to the MoeA family.</text>
</comment>
<evidence type="ECO:0000256" key="3">
    <source>
        <dbReference type="ARBA" id="ARBA00010763"/>
    </source>
</evidence>
<dbReference type="STRING" id="307486.GCA_000807215_00993"/>
<comment type="cofactor">
    <cofactor evidence="6">
        <name>Mg(2+)</name>
        <dbReference type="ChEBI" id="CHEBI:18420"/>
    </cofactor>
</comment>
<organism evidence="8 9">
    <name type="scientific">Tepidimonas taiwanensis</name>
    <dbReference type="NCBI Taxonomy" id="307486"/>
    <lineage>
        <taxon>Bacteria</taxon>
        <taxon>Pseudomonadati</taxon>
        <taxon>Pseudomonadota</taxon>
        <taxon>Betaproteobacteria</taxon>
        <taxon>Burkholderiales</taxon>
        <taxon>Tepidimonas</taxon>
    </lineage>
</organism>
<keyword evidence="6" id="KW-0479">Metal-binding</keyword>
<protein>
    <recommendedName>
        <fullName evidence="6">Molybdopterin molybdenumtransferase</fullName>
        <ecNumber evidence="6">2.10.1.1</ecNumber>
    </recommendedName>
</protein>
<evidence type="ECO:0000256" key="4">
    <source>
        <dbReference type="ARBA" id="ARBA00023150"/>
    </source>
</evidence>
<keyword evidence="6" id="KW-0460">Magnesium</keyword>
<keyword evidence="6 8" id="KW-0808">Transferase</keyword>
<dbReference type="PANTHER" id="PTHR10192:SF5">
    <property type="entry name" value="GEPHYRIN"/>
    <property type="match status" value="1"/>
</dbReference>
<comment type="function">
    <text evidence="1 6">Catalyzes the insertion of molybdate into adenylated molybdopterin with the concomitant release of AMP.</text>
</comment>
<dbReference type="Gene3D" id="3.40.980.10">
    <property type="entry name" value="MoaB/Mog-like domain"/>
    <property type="match status" value="1"/>
</dbReference>
<dbReference type="InterPro" id="IPR005110">
    <property type="entry name" value="MoeA_linker/N"/>
</dbReference>
<name>A0A554X6Q2_9BURK</name>
<dbReference type="Pfam" id="PF00994">
    <property type="entry name" value="MoCF_biosynth"/>
    <property type="match status" value="1"/>
</dbReference>
<keyword evidence="4 6" id="KW-0501">Molybdenum cofactor biosynthesis</keyword>
<dbReference type="SUPFAM" id="SSF63882">
    <property type="entry name" value="MoeA N-terminal region -like"/>
    <property type="match status" value="1"/>
</dbReference>
<dbReference type="PANTHER" id="PTHR10192">
    <property type="entry name" value="MOLYBDOPTERIN BIOSYNTHESIS PROTEIN"/>
    <property type="match status" value="1"/>
</dbReference>
<dbReference type="InterPro" id="IPR036135">
    <property type="entry name" value="MoeA_linker/N_sf"/>
</dbReference>
<keyword evidence="9" id="KW-1185">Reference proteome</keyword>
<dbReference type="Gene3D" id="3.90.105.10">
    <property type="entry name" value="Molybdopterin biosynthesis moea protein, domain 2"/>
    <property type="match status" value="1"/>
</dbReference>
<dbReference type="Gene3D" id="2.170.190.11">
    <property type="entry name" value="Molybdopterin biosynthesis moea protein, domain 3"/>
    <property type="match status" value="1"/>
</dbReference>
<evidence type="ECO:0000259" key="7">
    <source>
        <dbReference type="SMART" id="SM00852"/>
    </source>
</evidence>
<dbReference type="UniPathway" id="UPA00344"/>
<dbReference type="Pfam" id="PF03454">
    <property type="entry name" value="MoeA_C"/>
    <property type="match status" value="1"/>
</dbReference>
<accession>A0A554X6Q2</accession>
<proteinExistence type="inferred from homology"/>
<dbReference type="NCBIfam" id="TIGR00177">
    <property type="entry name" value="molyb_syn"/>
    <property type="match status" value="1"/>
</dbReference>
<evidence type="ECO:0000256" key="1">
    <source>
        <dbReference type="ARBA" id="ARBA00002901"/>
    </source>
</evidence>
<evidence type="ECO:0000256" key="2">
    <source>
        <dbReference type="ARBA" id="ARBA00005046"/>
    </source>
</evidence>
<evidence type="ECO:0000256" key="6">
    <source>
        <dbReference type="RuleBase" id="RU365090"/>
    </source>
</evidence>
<dbReference type="Pfam" id="PF03453">
    <property type="entry name" value="MoeA_N"/>
    <property type="match status" value="1"/>
</dbReference>
<dbReference type="EMBL" id="VJOM01000014">
    <property type="protein sequence ID" value="TSE31512.1"/>
    <property type="molecule type" value="Genomic_DNA"/>
</dbReference>
<evidence type="ECO:0000256" key="5">
    <source>
        <dbReference type="ARBA" id="ARBA00047317"/>
    </source>
</evidence>
<feature type="domain" description="MoaB/Mog" evidence="7">
    <location>
        <begin position="189"/>
        <end position="338"/>
    </location>
</feature>
<comment type="pathway">
    <text evidence="2 6">Cofactor biosynthesis; molybdopterin biosynthesis.</text>
</comment>
<reference evidence="8 9" key="1">
    <citation type="submission" date="2019-07" db="EMBL/GenBank/DDBJ databases">
        <title>Tepidimonas taiwanensis I1-1 draft genome.</title>
        <authorList>
            <person name="Da Costa M.S."/>
            <person name="Froufe H.J.C."/>
            <person name="Egas C."/>
            <person name="Albuquerque L."/>
        </authorList>
    </citation>
    <scope>NUCLEOTIDE SEQUENCE [LARGE SCALE GENOMIC DNA]</scope>
    <source>
        <strain evidence="8 9">I1-1</strain>
    </source>
</reference>
<dbReference type="EC" id="2.10.1.1" evidence="6"/>
<evidence type="ECO:0000313" key="9">
    <source>
        <dbReference type="Proteomes" id="UP000317763"/>
    </source>
</evidence>
<dbReference type="GO" id="GO:0046872">
    <property type="term" value="F:metal ion binding"/>
    <property type="evidence" value="ECO:0007669"/>
    <property type="project" value="UniProtKB-UniRule"/>
</dbReference>
<dbReference type="InterPro" id="IPR036425">
    <property type="entry name" value="MoaB/Mog-like_dom_sf"/>
</dbReference>
<dbReference type="GO" id="GO:0005829">
    <property type="term" value="C:cytosol"/>
    <property type="evidence" value="ECO:0007669"/>
    <property type="project" value="TreeGrafter"/>
</dbReference>
<dbReference type="GO" id="GO:0006777">
    <property type="term" value="P:Mo-molybdopterin cofactor biosynthetic process"/>
    <property type="evidence" value="ECO:0007669"/>
    <property type="project" value="UniProtKB-UniRule"/>
</dbReference>
<comment type="caution">
    <text evidence="8">The sequence shown here is derived from an EMBL/GenBank/DDBJ whole genome shotgun (WGS) entry which is preliminary data.</text>
</comment>
<gene>
    <name evidence="8" type="primary">moeA_2</name>
    <name evidence="8" type="ORF">Ttaiw_01466</name>
</gene>
<sequence length="425" mass="44274">MALEEALARLLDGVAPVTEVESVATEAAAGRVLARDLVSALDVPGFDNSQMDGYAVRSADVAAAVAAGRPLPVAQRIAAGHFGAALQPGTVARIFTGAPLPAGADAVIMQEEASAADAPVDAEASQGAFGWVRFSAAPASGQWVRRRGEDVRAGAAVVPAGTRLAAAHLGLAASIGADHLTVVRRLRVALASTGDELILPGQCPPDRLPPGAIYNSNRYFLEPLLRRLGCEVTVLPPIPDTREATQEVLLDAAAGHDVILTTGGVSVGEADHVKPVVQALGTLDLWQVAMKPGKPFAHGWIDRARAGGQGRCHVLGLPGNPVSSFVTFLLLARPFLLRLGGAAVEAALPPALPMVAHFDVPTPDKRREFLRVRRNSVGGLDLFPNQNSSVLTSMAWADGLVDKPAGGTIAHGDVVRYLPLADWFD</sequence>
<dbReference type="InterPro" id="IPR038987">
    <property type="entry name" value="MoeA-like"/>
</dbReference>
<dbReference type="InterPro" id="IPR001453">
    <property type="entry name" value="MoaB/Mog_dom"/>
</dbReference>